<sequence length="381" mass="40856">MASAPLAAFLRTRKGLIAHGASHWVVGNEAGDLDSLASAIGYAFFAQYAEPSGPQWIPVVQTPRRDLALRPENLLMLHKCRVDPDELTCVDDVPKLDEHAIVTLVDHNTATNAFADARVETIVDHHADDGRHTDAPQRVIVPPDQAGSCASVLTASFAPSLPTSPALPAPLVDLLLGAVLLDTHNFSASAAKAHKVDEAARAFLAPRSSYPTPEAQQALYDELVRAKSDISALSLEQKLRRDYKQFACAAKNAGTWRVGTSSTVEPLTTLVRDGRAALLHELGAFCDARQLDVEVVLAGYADDAQQPHREVLVYARDAESRFAPTLAALGAHGVDLAPLALEGLDGRVDGVFCAAYTQRDARVTRKQFAPALQAVCAQLDK</sequence>
<dbReference type="SUPFAM" id="SSF64182">
    <property type="entry name" value="DHH phosphoesterases"/>
    <property type="match status" value="1"/>
</dbReference>
<dbReference type="EC" id="3.6.1.11" evidence="6"/>
<dbReference type="Pfam" id="PF01368">
    <property type="entry name" value="DHH"/>
    <property type="match status" value="1"/>
</dbReference>
<evidence type="ECO:0000313" key="6">
    <source>
        <dbReference type="EMBL" id="WFD04032.1"/>
    </source>
</evidence>
<dbReference type="GO" id="GO:0005737">
    <property type="term" value="C:cytoplasm"/>
    <property type="evidence" value="ECO:0007669"/>
    <property type="project" value="InterPro"/>
</dbReference>
<dbReference type="PANTHER" id="PTHR12112:SF39">
    <property type="entry name" value="EG:152A3.5 PROTEIN (FBGN0003116_PN PROTEIN)"/>
    <property type="match status" value="1"/>
</dbReference>
<feature type="domain" description="DHHA2" evidence="5">
    <location>
        <begin position="220"/>
        <end position="376"/>
    </location>
</feature>
<evidence type="ECO:0000313" key="7">
    <source>
        <dbReference type="Proteomes" id="UP001214603"/>
    </source>
</evidence>
<dbReference type="InterPro" id="IPR001667">
    <property type="entry name" value="DDH_dom"/>
</dbReference>
<proteinExistence type="predicted"/>
<keyword evidence="2" id="KW-0479">Metal-binding</keyword>
<dbReference type="Gene3D" id="3.90.1640.10">
    <property type="entry name" value="inorganic pyrophosphatase (n-terminal core)"/>
    <property type="match status" value="1"/>
</dbReference>
<comment type="cofactor">
    <cofactor evidence="1">
        <name>Mn(2+)</name>
        <dbReference type="ChEBI" id="CHEBI:29035"/>
    </cofactor>
</comment>
<dbReference type="SMART" id="SM01131">
    <property type="entry name" value="DHHA2"/>
    <property type="match status" value="1"/>
</dbReference>
<accession>A0AAF0E5P9</accession>
<dbReference type="PANTHER" id="PTHR12112">
    <property type="entry name" value="BNIP - RELATED"/>
    <property type="match status" value="1"/>
</dbReference>
<dbReference type="Gene3D" id="3.10.310.20">
    <property type="entry name" value="DHHA2 domain"/>
    <property type="match status" value="1"/>
</dbReference>
<organism evidence="6 7">
    <name type="scientific">Malassezia obtusa</name>
    <dbReference type="NCBI Taxonomy" id="76774"/>
    <lineage>
        <taxon>Eukaryota</taxon>
        <taxon>Fungi</taxon>
        <taxon>Dikarya</taxon>
        <taxon>Basidiomycota</taxon>
        <taxon>Ustilaginomycotina</taxon>
        <taxon>Malasseziomycetes</taxon>
        <taxon>Malasseziales</taxon>
        <taxon>Malasseziaceae</taxon>
        <taxon>Malassezia</taxon>
    </lineage>
</organism>
<protein>
    <submittedName>
        <fullName evidence="6">Exopolyphosphatase</fullName>
        <ecNumber evidence="6">3.6.1.11</ecNumber>
    </submittedName>
</protein>
<dbReference type="InterPro" id="IPR004097">
    <property type="entry name" value="DHHA2"/>
</dbReference>
<dbReference type="AlphaFoldDB" id="A0AAF0E5P9"/>
<dbReference type="GO" id="GO:0004309">
    <property type="term" value="F:exopolyphosphatase activity"/>
    <property type="evidence" value="ECO:0007669"/>
    <property type="project" value="UniProtKB-EC"/>
</dbReference>
<dbReference type="GO" id="GO:0046872">
    <property type="term" value="F:metal ion binding"/>
    <property type="evidence" value="ECO:0007669"/>
    <property type="project" value="UniProtKB-KW"/>
</dbReference>
<dbReference type="InterPro" id="IPR038222">
    <property type="entry name" value="DHHA2_dom_sf"/>
</dbReference>
<dbReference type="Proteomes" id="UP001214603">
    <property type="component" value="Chromosome 6"/>
</dbReference>
<dbReference type="InterPro" id="IPR038763">
    <property type="entry name" value="DHH_sf"/>
</dbReference>
<keyword evidence="7" id="KW-1185">Reference proteome</keyword>
<reference evidence="6" key="1">
    <citation type="submission" date="2023-03" db="EMBL/GenBank/DDBJ databases">
        <title>Mating type loci evolution in Malassezia.</title>
        <authorList>
            <person name="Coelho M.A."/>
        </authorList>
    </citation>
    <scope>NUCLEOTIDE SEQUENCE</scope>
    <source>
        <strain evidence="6">CBS 7876</strain>
    </source>
</reference>
<evidence type="ECO:0000256" key="3">
    <source>
        <dbReference type="ARBA" id="ARBA00022801"/>
    </source>
</evidence>
<keyword evidence="3 6" id="KW-0378">Hydrolase</keyword>
<keyword evidence="4" id="KW-0464">Manganese</keyword>
<evidence type="ECO:0000256" key="4">
    <source>
        <dbReference type="ARBA" id="ARBA00023211"/>
    </source>
</evidence>
<evidence type="ECO:0000256" key="1">
    <source>
        <dbReference type="ARBA" id="ARBA00001936"/>
    </source>
</evidence>
<evidence type="ECO:0000259" key="5">
    <source>
        <dbReference type="SMART" id="SM01131"/>
    </source>
</evidence>
<gene>
    <name evidence="6" type="primary">PPX1_1</name>
    <name evidence="6" type="ORF">MOBT1_002729</name>
</gene>
<name>A0AAF0E5P9_9BASI</name>
<dbReference type="Pfam" id="PF02833">
    <property type="entry name" value="DHHA2"/>
    <property type="match status" value="1"/>
</dbReference>
<evidence type="ECO:0000256" key="2">
    <source>
        <dbReference type="ARBA" id="ARBA00022723"/>
    </source>
</evidence>
<dbReference type="EMBL" id="CP119939">
    <property type="protein sequence ID" value="WFD04032.1"/>
    <property type="molecule type" value="Genomic_DNA"/>
</dbReference>